<accession>A0A9D4ASP7</accession>
<feature type="compositionally biased region" description="Polar residues" evidence="5">
    <location>
        <begin position="661"/>
        <end position="670"/>
    </location>
</feature>
<sequence length="692" mass="79516">MGWAVLLDPGRLEPEGGEHTGVARVQPQPPLHPVQPAHREDLPCSPPPAPVARLGCLQAGGFSRDFTLRNMAALPALRLLLCCLLGASSGASFPAEPPAGSAPLPESPLQKPTVFIAILARNAAHALPHCLGCLERLRYPKSRLAIWAATDHNVDNTTEILREWLKNVQKLYHYVEWRPMEQPQSYPDEIGPKHWPSSRFTHVMKLRQAALRTAREKWSDYIMFVDADNLLTNPETLNLMIAENKTVVAPMLESRSLYSNFWCGITPQASHIFNGGYYRKTPDYALIREWKRLGCFAVPMVHSTFLIDLRKEASDKLMFYPPQQDYTWTFDDIIVFAFSSRQAGIQMYICNRERYGFLPVPLKFHQTLQEDVENFVHVTIEAMIDHPPVEPSQYISIPPKQPDKMGFDEIFMINLKRRKDRRDRMLRTLYEQEIAVKIVEAVDGKALNTSQLKALNIDMLPGYQDPYSSRPLTRGEIGCFLSHYYIWKEVVNRELEKTLVIEDDVRFEHQFKRKLVKLMDDIEQVQLDWELIYIGRKRMQVQRPEKAVPNVMNLVEADYSYWTLGYAISFEGAQKLIGAKPFSKMLPVDEFLPIMYNKHPVDKYKEYYESRDLKAFSAEPLLVYPTHYTGQPGYLSDTETSTIWDNETMSTDWDRAHSWKSRQQGQIHSDAQNKDALAPQPSLDAASSRDEL</sequence>
<dbReference type="PANTHER" id="PTHR10730:SF8">
    <property type="entry name" value="PROCOLLAGEN GALACTOSYLTRANSFERASE 2"/>
    <property type="match status" value="1"/>
</dbReference>
<dbReference type="CDD" id="cd00761">
    <property type="entry name" value="Glyco_tranf_GTA_type"/>
    <property type="match status" value="1"/>
</dbReference>
<dbReference type="Pfam" id="PF01755">
    <property type="entry name" value="Glyco_transf_25"/>
    <property type="match status" value="1"/>
</dbReference>
<dbReference type="SUPFAM" id="SSF53448">
    <property type="entry name" value="Nucleotide-diphospho-sugar transferases"/>
    <property type="match status" value="1"/>
</dbReference>
<keyword evidence="2" id="KW-0732">Signal</keyword>
<comment type="caution">
    <text evidence="7">The sequence shown here is derived from an EMBL/GenBank/DDBJ whole genome shotgun (WGS) entry which is preliminary data.</text>
</comment>
<dbReference type="AlphaFoldDB" id="A0A9D4ASP7"/>
<organism evidence="7 8">
    <name type="scientific">Mauremys mutica</name>
    <name type="common">yellowpond turtle</name>
    <dbReference type="NCBI Taxonomy" id="74926"/>
    <lineage>
        <taxon>Eukaryota</taxon>
        <taxon>Metazoa</taxon>
        <taxon>Chordata</taxon>
        <taxon>Craniata</taxon>
        <taxon>Vertebrata</taxon>
        <taxon>Euteleostomi</taxon>
        <taxon>Archelosauria</taxon>
        <taxon>Testudinata</taxon>
        <taxon>Testudines</taxon>
        <taxon>Cryptodira</taxon>
        <taxon>Durocryptodira</taxon>
        <taxon>Testudinoidea</taxon>
        <taxon>Geoemydidae</taxon>
        <taxon>Geoemydinae</taxon>
        <taxon>Mauremys</taxon>
    </lineage>
</organism>
<keyword evidence="4" id="KW-0325">Glycoprotein</keyword>
<feature type="region of interest" description="Disordered" evidence="5">
    <location>
        <begin position="1"/>
        <end position="29"/>
    </location>
</feature>
<reference evidence="7" key="1">
    <citation type="submission" date="2021-09" db="EMBL/GenBank/DDBJ databases">
        <title>The genome of Mauremys mutica provides insights into the evolution of semi-aquatic lifestyle.</title>
        <authorList>
            <person name="Gong S."/>
            <person name="Gao Y."/>
        </authorList>
    </citation>
    <scope>NUCLEOTIDE SEQUENCE</scope>
    <source>
        <strain evidence="7">MM-2020</strain>
        <tissue evidence="7">Muscle</tissue>
    </source>
</reference>
<keyword evidence="3" id="KW-0256">Endoplasmic reticulum</keyword>
<comment type="similarity">
    <text evidence="1">Belongs to the glycosyltransferase 25 family.</text>
</comment>
<dbReference type="FunFam" id="3.90.550.10:FF:000048">
    <property type="entry name" value="Glycosyltransferase 25 family member 1"/>
    <property type="match status" value="1"/>
</dbReference>
<dbReference type="Pfam" id="PF13704">
    <property type="entry name" value="Glyco_tranf_2_4"/>
    <property type="match status" value="1"/>
</dbReference>
<dbReference type="EMBL" id="JAHDVG010000487">
    <property type="protein sequence ID" value="KAH1167010.1"/>
    <property type="molecule type" value="Genomic_DNA"/>
</dbReference>
<dbReference type="Proteomes" id="UP000827986">
    <property type="component" value="Unassembled WGS sequence"/>
</dbReference>
<evidence type="ECO:0000313" key="7">
    <source>
        <dbReference type="EMBL" id="KAH1167010.1"/>
    </source>
</evidence>
<dbReference type="InterPro" id="IPR050757">
    <property type="entry name" value="Collagen_mod_GT25"/>
</dbReference>
<evidence type="ECO:0000256" key="2">
    <source>
        <dbReference type="ARBA" id="ARBA00022729"/>
    </source>
</evidence>
<evidence type="ECO:0000256" key="5">
    <source>
        <dbReference type="SAM" id="MobiDB-lite"/>
    </source>
</evidence>
<gene>
    <name evidence="7" type="ORF">KIL84_016182</name>
</gene>
<keyword evidence="8" id="KW-1185">Reference proteome</keyword>
<dbReference type="InterPro" id="IPR002654">
    <property type="entry name" value="Glyco_trans_25"/>
</dbReference>
<evidence type="ECO:0000256" key="4">
    <source>
        <dbReference type="ARBA" id="ARBA00023180"/>
    </source>
</evidence>
<dbReference type="PANTHER" id="PTHR10730">
    <property type="entry name" value="PROCOLLAGEN-LYSINE,2-OXOGLUTARATE 5-DIOXYGENASE/GLYCOSYLTRANSFERASE 25 FAMILY MEMBER"/>
    <property type="match status" value="1"/>
</dbReference>
<feature type="region of interest" description="Disordered" evidence="5">
    <location>
        <begin position="655"/>
        <end position="692"/>
    </location>
</feature>
<evidence type="ECO:0000256" key="3">
    <source>
        <dbReference type="ARBA" id="ARBA00022824"/>
    </source>
</evidence>
<name>A0A9D4ASP7_9SAUR</name>
<feature type="domain" description="Glycosyl transferase family 25" evidence="6">
    <location>
        <begin position="408"/>
        <end position="591"/>
    </location>
</feature>
<dbReference type="Gene3D" id="3.90.550.10">
    <property type="entry name" value="Spore Coat Polysaccharide Biosynthesis Protein SpsA, Chain A"/>
    <property type="match status" value="1"/>
</dbReference>
<protein>
    <recommendedName>
        <fullName evidence="6">Glycosyl transferase family 25 domain-containing protein</fullName>
    </recommendedName>
</protein>
<dbReference type="CDD" id="cd06532">
    <property type="entry name" value="Glyco_transf_25"/>
    <property type="match status" value="1"/>
</dbReference>
<dbReference type="InterPro" id="IPR029044">
    <property type="entry name" value="Nucleotide-diphossugar_trans"/>
</dbReference>
<evidence type="ECO:0000313" key="8">
    <source>
        <dbReference type="Proteomes" id="UP000827986"/>
    </source>
</evidence>
<evidence type="ECO:0000259" key="6">
    <source>
        <dbReference type="Pfam" id="PF01755"/>
    </source>
</evidence>
<dbReference type="GO" id="GO:0050211">
    <property type="term" value="F:procollagen galactosyltransferase activity"/>
    <property type="evidence" value="ECO:0007669"/>
    <property type="project" value="TreeGrafter"/>
</dbReference>
<evidence type="ECO:0000256" key="1">
    <source>
        <dbReference type="ARBA" id="ARBA00006721"/>
    </source>
</evidence>
<proteinExistence type="inferred from homology"/>